<reference evidence="8" key="1">
    <citation type="submission" date="2022-07" db="EMBL/GenBank/DDBJ databases">
        <title>Taxonomy of Novel Oxalotrophic and Methylotrophic Bacteria.</title>
        <authorList>
            <person name="Sahin N."/>
            <person name="Tani A."/>
        </authorList>
    </citation>
    <scope>NUCLEOTIDE SEQUENCE</scope>
    <source>
        <strain evidence="8">AM327</strain>
    </source>
</reference>
<evidence type="ECO:0000313" key="8">
    <source>
        <dbReference type="EMBL" id="GLB51503.1"/>
    </source>
</evidence>
<dbReference type="InterPro" id="IPR058982">
    <property type="entry name" value="Beta-barrel_AprE"/>
</dbReference>
<evidence type="ECO:0000256" key="1">
    <source>
        <dbReference type="ARBA" id="ARBA00004167"/>
    </source>
</evidence>
<sequence>MANDTDKINMELRSEEVQEILTRVPHWMIRWGNTLFFSLILLLLFISWFVKYPDIISAEGLLTTQIPPEREIAKTGGKIQAILVKDGQKVTKGKPLAIIENSANYKDVFFLKSILDTIQVSNQNFYFPFDEIPVLFLGDIDSQYALFENSYIQYQLNKQLKPFSNEATGNQYSLSELHLRLKNTIEQQAISKTEMEFQKKELNRSKQLFESKVISAQEYEKSQLQFAQAERSYKNYESSISQIKQSIASAKQTSRGTEINQVKEEMTLLKSVIQSYNQLKKVIKDWENQYVLLSNTKGTVTFLNYWNSNQTVTQGDLVFIVIPTSGSSYIARLKAPATNSGKIHPGQKVHLQIDNYPSQEFGVLEGTVKKVSVIPDEDGNYLIDVTLPKILITSYNKPVTFKQEMSCNAEIITSDLCLIDRFFHQLKSQMNNL</sequence>
<evidence type="ECO:0000256" key="4">
    <source>
        <dbReference type="ARBA" id="ARBA00023136"/>
    </source>
</evidence>
<dbReference type="RefSeq" id="WP_281752100.1">
    <property type="nucleotide sequence ID" value="NZ_BRVP01000003.1"/>
</dbReference>
<keyword evidence="2 6" id="KW-0812">Transmembrane</keyword>
<dbReference type="GO" id="GO:0016020">
    <property type="term" value="C:membrane"/>
    <property type="evidence" value="ECO:0007669"/>
    <property type="project" value="UniProtKB-SubCell"/>
</dbReference>
<feature type="coiled-coil region" evidence="5">
    <location>
        <begin position="219"/>
        <end position="296"/>
    </location>
</feature>
<gene>
    <name evidence="8" type="ORF">NBRC110019_05420</name>
</gene>
<dbReference type="Gene3D" id="2.40.50.100">
    <property type="match status" value="1"/>
</dbReference>
<keyword evidence="5" id="KW-0175">Coiled coil</keyword>
<comment type="subcellular location">
    <subcellularLocation>
        <location evidence="1">Membrane</location>
        <topology evidence="1">Single-pass membrane protein</topology>
    </subcellularLocation>
</comment>
<feature type="domain" description="AprE-like beta-barrel" evidence="7">
    <location>
        <begin position="332"/>
        <end position="413"/>
    </location>
</feature>
<accession>A0A9W6EVG3</accession>
<dbReference type="Proteomes" id="UP001143545">
    <property type="component" value="Unassembled WGS sequence"/>
</dbReference>
<dbReference type="Gene3D" id="2.40.30.170">
    <property type="match status" value="1"/>
</dbReference>
<keyword evidence="3 6" id="KW-1133">Transmembrane helix</keyword>
<dbReference type="Gene3D" id="1.10.287.470">
    <property type="entry name" value="Helix hairpin bin"/>
    <property type="match status" value="1"/>
</dbReference>
<dbReference type="PANTHER" id="PTHR30386">
    <property type="entry name" value="MEMBRANE FUSION SUBUNIT OF EMRAB-TOLC MULTIDRUG EFFLUX PUMP"/>
    <property type="match status" value="1"/>
</dbReference>
<dbReference type="SUPFAM" id="SSF111369">
    <property type="entry name" value="HlyD-like secretion proteins"/>
    <property type="match status" value="1"/>
</dbReference>
<evidence type="ECO:0000313" key="9">
    <source>
        <dbReference type="Proteomes" id="UP001143545"/>
    </source>
</evidence>
<dbReference type="EMBL" id="BRVP01000003">
    <property type="protein sequence ID" value="GLB51503.1"/>
    <property type="molecule type" value="Genomic_DNA"/>
</dbReference>
<name>A0A9W6EVG3_9FLAO</name>
<protein>
    <submittedName>
        <fullName evidence="8">Hemolysin</fullName>
    </submittedName>
</protein>
<evidence type="ECO:0000256" key="6">
    <source>
        <dbReference type="SAM" id="Phobius"/>
    </source>
</evidence>
<evidence type="ECO:0000259" key="7">
    <source>
        <dbReference type="Pfam" id="PF26002"/>
    </source>
</evidence>
<feature type="transmembrane region" description="Helical" evidence="6">
    <location>
        <begin position="31"/>
        <end position="50"/>
    </location>
</feature>
<dbReference type="Pfam" id="PF26002">
    <property type="entry name" value="Beta-barrel_AprE"/>
    <property type="match status" value="1"/>
</dbReference>
<proteinExistence type="predicted"/>
<keyword evidence="9" id="KW-1185">Reference proteome</keyword>
<evidence type="ECO:0000256" key="5">
    <source>
        <dbReference type="SAM" id="Coils"/>
    </source>
</evidence>
<dbReference type="PRINTS" id="PR01490">
    <property type="entry name" value="RTXTOXIND"/>
</dbReference>
<evidence type="ECO:0000256" key="2">
    <source>
        <dbReference type="ARBA" id="ARBA00022692"/>
    </source>
</evidence>
<organism evidence="8 9">
    <name type="scientific">Neptunitalea chrysea</name>
    <dbReference type="NCBI Taxonomy" id="1647581"/>
    <lineage>
        <taxon>Bacteria</taxon>
        <taxon>Pseudomonadati</taxon>
        <taxon>Bacteroidota</taxon>
        <taxon>Flavobacteriia</taxon>
        <taxon>Flavobacteriales</taxon>
        <taxon>Flavobacteriaceae</taxon>
        <taxon>Neptunitalea</taxon>
    </lineage>
</organism>
<dbReference type="PANTHER" id="PTHR30386:SF26">
    <property type="entry name" value="TRANSPORT PROTEIN COMB"/>
    <property type="match status" value="1"/>
</dbReference>
<dbReference type="InterPro" id="IPR050739">
    <property type="entry name" value="MFP"/>
</dbReference>
<dbReference type="AlphaFoldDB" id="A0A9W6EVG3"/>
<comment type="caution">
    <text evidence="8">The sequence shown here is derived from an EMBL/GenBank/DDBJ whole genome shotgun (WGS) entry which is preliminary data.</text>
</comment>
<evidence type="ECO:0000256" key="3">
    <source>
        <dbReference type="ARBA" id="ARBA00022989"/>
    </source>
</evidence>
<keyword evidence="4 6" id="KW-0472">Membrane</keyword>